<dbReference type="AlphaFoldDB" id="A0A5S6QPC0"/>
<dbReference type="InterPro" id="IPR053164">
    <property type="entry name" value="IS1016-like_transposase"/>
</dbReference>
<evidence type="ECO:0000313" key="2">
    <source>
        <dbReference type="WBParaSite" id="TMUE_2000008712.1"/>
    </source>
</evidence>
<proteinExistence type="predicted"/>
<dbReference type="PANTHER" id="PTHR47163:SF2">
    <property type="entry name" value="SI:DKEY-17M8.2"/>
    <property type="match status" value="1"/>
</dbReference>
<sequence>MSFNIFEVCERFKEEEAAIHFLQEKGAFHRQRTCARGRAMKHCERKGRHRPRWRCQKAGCGEEIPVRRGTWFYGEKLEVKKALVLIYSWSRGYTRKAFCSRELGMSGNCAVGLQKRMREVTAEWLLRNPLVIGGPGLTVEVDETAFSKRKYQLGRMYPTQWVLGGVCRETGKCFLVPVANRSRQTLIPLIRRYVRPGSTVVNDEW</sequence>
<evidence type="ECO:0000313" key="1">
    <source>
        <dbReference type="Proteomes" id="UP000046395"/>
    </source>
</evidence>
<protein>
    <submittedName>
        <fullName evidence="2">ISXO2-like transposase domain-containing protein</fullName>
    </submittedName>
</protein>
<reference evidence="2" key="1">
    <citation type="submission" date="2019-12" db="UniProtKB">
        <authorList>
            <consortium name="WormBaseParasite"/>
        </authorList>
    </citation>
    <scope>IDENTIFICATION</scope>
</reference>
<keyword evidence="1" id="KW-1185">Reference proteome</keyword>
<name>A0A5S6QPC0_TRIMR</name>
<organism evidence="1 2">
    <name type="scientific">Trichuris muris</name>
    <name type="common">Mouse whipworm</name>
    <dbReference type="NCBI Taxonomy" id="70415"/>
    <lineage>
        <taxon>Eukaryota</taxon>
        <taxon>Metazoa</taxon>
        <taxon>Ecdysozoa</taxon>
        <taxon>Nematoda</taxon>
        <taxon>Enoplea</taxon>
        <taxon>Dorylaimia</taxon>
        <taxon>Trichinellida</taxon>
        <taxon>Trichuridae</taxon>
        <taxon>Trichuris</taxon>
    </lineage>
</organism>
<dbReference type="Proteomes" id="UP000046395">
    <property type="component" value="Unassembled WGS sequence"/>
</dbReference>
<dbReference type="WBParaSite" id="TMUE_2000008712.1">
    <property type="protein sequence ID" value="TMUE_2000008712.1"/>
    <property type="gene ID" value="WBGene00300371"/>
</dbReference>
<dbReference type="PANTHER" id="PTHR47163">
    <property type="entry name" value="DDE_TNP_IS1595 DOMAIN-CONTAINING PROTEIN"/>
    <property type="match status" value="1"/>
</dbReference>
<accession>A0A5S6QPC0</accession>